<evidence type="ECO:0000313" key="8">
    <source>
        <dbReference type="Proteomes" id="UP000245946"/>
    </source>
</evidence>
<reference evidence="7 8" key="1">
    <citation type="journal article" date="2018" name="Mol. Biol. Evol.">
        <title>Broad Genomic Sampling Reveals a Smut Pathogenic Ancestry of the Fungal Clade Ustilaginomycotina.</title>
        <authorList>
            <person name="Kijpornyongpan T."/>
            <person name="Mondo S.J."/>
            <person name="Barry K."/>
            <person name="Sandor L."/>
            <person name="Lee J."/>
            <person name="Lipzen A."/>
            <person name="Pangilinan J."/>
            <person name="LaButti K."/>
            <person name="Hainaut M."/>
            <person name="Henrissat B."/>
            <person name="Grigoriev I.V."/>
            <person name="Spatafora J.W."/>
            <person name="Aime M.C."/>
        </authorList>
    </citation>
    <scope>NUCLEOTIDE SEQUENCE [LARGE SCALE GENOMIC DNA]</scope>
    <source>
        <strain evidence="7 8">MCA 4186</strain>
    </source>
</reference>
<keyword evidence="2" id="KW-0285">Flavoprotein</keyword>
<dbReference type="GeneID" id="37266487"/>
<dbReference type="PANTHER" id="PTHR13789:SF172">
    <property type="entry name" value="HYDROXYLASE, PUTATIVE (AFU_ORTHOLOGUE AFUA_1G12410)-RELATED"/>
    <property type="match status" value="1"/>
</dbReference>
<keyword evidence="4" id="KW-0560">Oxidoreductase</keyword>
<evidence type="ECO:0000259" key="6">
    <source>
        <dbReference type="Pfam" id="PF01494"/>
    </source>
</evidence>
<dbReference type="Gene3D" id="3.50.50.60">
    <property type="entry name" value="FAD/NAD(P)-binding domain"/>
    <property type="match status" value="1"/>
</dbReference>
<feature type="domain" description="FAD-binding" evidence="6">
    <location>
        <begin position="12"/>
        <end position="375"/>
    </location>
</feature>
<dbReference type="Proteomes" id="UP000245946">
    <property type="component" value="Unassembled WGS sequence"/>
</dbReference>
<evidence type="ECO:0000256" key="1">
    <source>
        <dbReference type="ARBA" id="ARBA00007992"/>
    </source>
</evidence>
<dbReference type="GO" id="GO:0071949">
    <property type="term" value="F:FAD binding"/>
    <property type="evidence" value="ECO:0007669"/>
    <property type="project" value="InterPro"/>
</dbReference>
<dbReference type="PRINTS" id="PR00420">
    <property type="entry name" value="RNGMNOXGNASE"/>
</dbReference>
<dbReference type="InterPro" id="IPR036188">
    <property type="entry name" value="FAD/NAD-bd_sf"/>
</dbReference>
<organism evidence="7 8">
    <name type="scientific">Tilletiopsis washingtonensis</name>
    <dbReference type="NCBI Taxonomy" id="58919"/>
    <lineage>
        <taxon>Eukaryota</taxon>
        <taxon>Fungi</taxon>
        <taxon>Dikarya</taxon>
        <taxon>Basidiomycota</taxon>
        <taxon>Ustilaginomycotina</taxon>
        <taxon>Exobasidiomycetes</taxon>
        <taxon>Entylomatales</taxon>
        <taxon>Entylomatales incertae sedis</taxon>
        <taxon>Tilletiopsis</taxon>
    </lineage>
</organism>
<dbReference type="InterPro" id="IPR050493">
    <property type="entry name" value="FAD-dep_Monooxygenase_BioMet"/>
</dbReference>
<dbReference type="EMBL" id="KZ819301">
    <property type="protein sequence ID" value="PWN95957.1"/>
    <property type="molecule type" value="Genomic_DNA"/>
</dbReference>
<evidence type="ECO:0000313" key="7">
    <source>
        <dbReference type="EMBL" id="PWN95957.1"/>
    </source>
</evidence>
<dbReference type="SUPFAM" id="SSF51905">
    <property type="entry name" value="FAD/NAD(P)-binding domain"/>
    <property type="match status" value="1"/>
</dbReference>
<dbReference type="GO" id="GO:0004497">
    <property type="term" value="F:monooxygenase activity"/>
    <property type="evidence" value="ECO:0007669"/>
    <property type="project" value="UniProtKB-KW"/>
</dbReference>
<protein>
    <submittedName>
        <fullName evidence="7">FAD/NAD(P)-binding domain-containing protein</fullName>
    </submittedName>
</protein>
<dbReference type="STRING" id="58919.A0A316Z2E2"/>
<keyword evidence="5" id="KW-0503">Monooxygenase</keyword>
<evidence type="ECO:0000256" key="5">
    <source>
        <dbReference type="ARBA" id="ARBA00023033"/>
    </source>
</evidence>
<evidence type="ECO:0000256" key="4">
    <source>
        <dbReference type="ARBA" id="ARBA00023002"/>
    </source>
</evidence>
<name>A0A316Z2E2_9BASI</name>
<dbReference type="InterPro" id="IPR002938">
    <property type="entry name" value="FAD-bd"/>
</dbReference>
<comment type="similarity">
    <text evidence="1">Belongs to the paxM FAD-dependent monooxygenase family.</text>
</comment>
<dbReference type="AlphaFoldDB" id="A0A316Z2E2"/>
<gene>
    <name evidence="7" type="ORF">FA09DRAFT_101170</name>
</gene>
<keyword evidence="8" id="KW-1185">Reference proteome</keyword>
<proteinExistence type="inferred from homology"/>
<keyword evidence="3" id="KW-0274">FAD</keyword>
<dbReference type="OrthoDB" id="9993796at2759"/>
<dbReference type="Pfam" id="PF01494">
    <property type="entry name" value="FAD_binding_3"/>
    <property type="match status" value="1"/>
</dbReference>
<dbReference type="RefSeq" id="XP_025596236.1">
    <property type="nucleotide sequence ID" value="XM_025738941.1"/>
</dbReference>
<evidence type="ECO:0000256" key="2">
    <source>
        <dbReference type="ARBA" id="ARBA00022630"/>
    </source>
</evidence>
<dbReference type="PANTHER" id="PTHR13789">
    <property type="entry name" value="MONOOXYGENASE"/>
    <property type="match status" value="1"/>
</dbReference>
<sequence length="431" mass="46147">MPATTLAWRPLNVAIVGGGIGGLAAAVALRREGHACTIYERRSAAGEVGASLSCAANGARWLKAWDVDTAAGKPVTLLKLTMREWQSGDVRAEYDLKGYKSEWGCEYAMYHRQDMHAMLLDAATSPDGAGPPAKLLTGYTLVSLDAAAGSASFANGEHISADMIIGSDGIPPALRSALGIVPDSRPAPQTCYRCNVSREEVEALGLAWANDPAIQFWGGYPGVPGLSQIVMSPCAGGEILSFYCFMPTEQSNHHEEGFTWGEAAIDDLLAGQYATLDPRVVTLLRASIERRPWVLFVHQPYPFWSQGRATLLGDAAHPMMPHQSQGACQALEDAAALGLIFSRKHAEAGLTTDIVKGLALYEQVRKPRATKVQDASARALEDLNERIGFSSLAPNEPAGRKDKLTVAEMNRYDMAADIDERVAALLQAAAA</sequence>
<accession>A0A316Z2E2</accession>
<evidence type="ECO:0000256" key="3">
    <source>
        <dbReference type="ARBA" id="ARBA00022827"/>
    </source>
</evidence>